<gene>
    <name evidence="1" type="ORF">LCGC14_0723240</name>
</gene>
<comment type="caution">
    <text evidence="1">The sequence shown here is derived from an EMBL/GenBank/DDBJ whole genome shotgun (WGS) entry which is preliminary data.</text>
</comment>
<name>A0A0F9TJ29_9ZZZZ</name>
<dbReference type="EMBL" id="LAZR01001646">
    <property type="protein sequence ID" value="KKN41453.1"/>
    <property type="molecule type" value="Genomic_DNA"/>
</dbReference>
<organism evidence="1">
    <name type="scientific">marine sediment metagenome</name>
    <dbReference type="NCBI Taxonomy" id="412755"/>
    <lineage>
        <taxon>unclassified sequences</taxon>
        <taxon>metagenomes</taxon>
        <taxon>ecological metagenomes</taxon>
    </lineage>
</organism>
<reference evidence="1" key="1">
    <citation type="journal article" date="2015" name="Nature">
        <title>Complex archaea that bridge the gap between prokaryotes and eukaryotes.</title>
        <authorList>
            <person name="Spang A."/>
            <person name="Saw J.H."/>
            <person name="Jorgensen S.L."/>
            <person name="Zaremba-Niedzwiedzka K."/>
            <person name="Martijn J."/>
            <person name="Lind A.E."/>
            <person name="van Eijk R."/>
            <person name="Schleper C."/>
            <person name="Guy L."/>
            <person name="Ettema T.J."/>
        </authorList>
    </citation>
    <scope>NUCLEOTIDE SEQUENCE</scope>
</reference>
<evidence type="ECO:0000313" key="1">
    <source>
        <dbReference type="EMBL" id="KKN41453.1"/>
    </source>
</evidence>
<proteinExistence type="predicted"/>
<dbReference type="AlphaFoldDB" id="A0A0F9TJ29"/>
<sequence>MDLNQDWFSQIDREQLLRVFGNDEERVAVAQMLGGVISQSAQHHYHPIAVCEVLSYFTVLLIAECLKETDKGLSEGHTTRDLLVQMTAGMLKTFDEVKAQEAH</sequence>
<protein>
    <submittedName>
        <fullName evidence="1">Uncharacterized protein</fullName>
    </submittedName>
</protein>
<accession>A0A0F9TJ29</accession>